<dbReference type="EMBL" id="BLIN01000007">
    <property type="protein sequence ID" value="GFE11680.1"/>
    <property type="molecule type" value="Genomic_DNA"/>
</dbReference>
<dbReference type="Proteomes" id="UP000435837">
    <property type="component" value="Unassembled WGS sequence"/>
</dbReference>
<gene>
    <name evidence="1" type="ORF">Scani_79480</name>
</gene>
<evidence type="ECO:0000313" key="1">
    <source>
        <dbReference type="EMBL" id="GFE11680.1"/>
    </source>
</evidence>
<evidence type="ECO:0008006" key="3">
    <source>
        <dbReference type="Google" id="ProtNLM"/>
    </source>
</evidence>
<name>A0A640SL10_9ACTN</name>
<accession>A0A640SL10</accession>
<dbReference type="AlphaFoldDB" id="A0A640SL10"/>
<proteinExistence type="predicted"/>
<evidence type="ECO:0000313" key="2">
    <source>
        <dbReference type="Proteomes" id="UP000435837"/>
    </source>
</evidence>
<sequence length="523" mass="56264">MWNQDTASRRPAGRGRRREYRELLGVSAKIREFTPGGAVMTYRLSVSTVRNAPGEHSNSGKREPNRALAEALRQAGWSPRELMRVLNPRLTAVGEPALHLTASQGWLAGGRPRSQTVRRLTVTALSEAAGIPYTVAGLWGDQRNGKEAERGATDDLLGRRSLDDVLASAAAWTAADPRDQASAKPASEEQLFGAVWDATHQAASQPRLGPGTDQVLPPMMDVLEGHLRGLRRLDDTAGGGALPQRYVRTELLGVLDLLRNSRYTPEIRLRLLTTASGLSQLAGWMAFDADLSAPAQRYQLFAIRLARAANDSNGAANVLGMLAYQHAATGKPSSALRFAEAAVEHTAGSAPTVRARALGRLATAHAAAGDMRAFRSVTDQCRVLLDHRRDDDPPSLYYFTAEQVAAESGHALVELAAANPAQARRLLAEATDLLTPLTDHGANSGYPRSALLHGIHLARAHLLRRDSETTVGTLLHLAGRVPDVQSIRCRNLLSRIRRQVGSRVQSGACADALVAVDRALSAT</sequence>
<protein>
    <recommendedName>
        <fullName evidence="3">Transcriptional regulator</fullName>
    </recommendedName>
</protein>
<organism evidence="1 2">
    <name type="scientific">Streptomyces caniferus</name>
    <dbReference type="NCBI Taxonomy" id="285557"/>
    <lineage>
        <taxon>Bacteria</taxon>
        <taxon>Bacillati</taxon>
        <taxon>Actinomycetota</taxon>
        <taxon>Actinomycetes</taxon>
        <taxon>Kitasatosporales</taxon>
        <taxon>Streptomycetaceae</taxon>
        <taxon>Streptomyces</taxon>
    </lineage>
</organism>
<reference evidence="1 2" key="1">
    <citation type="submission" date="2019-12" db="EMBL/GenBank/DDBJ databases">
        <title>Whole genome shotgun sequence of Streptomyces caniferus NBRC 15389.</title>
        <authorList>
            <person name="Ichikawa N."/>
            <person name="Kimura A."/>
            <person name="Kitahashi Y."/>
            <person name="Komaki H."/>
            <person name="Tamura T."/>
        </authorList>
    </citation>
    <scope>NUCLEOTIDE SEQUENCE [LARGE SCALE GENOMIC DNA]</scope>
    <source>
        <strain evidence="1 2">NBRC 15389</strain>
    </source>
</reference>
<comment type="caution">
    <text evidence="1">The sequence shown here is derived from an EMBL/GenBank/DDBJ whole genome shotgun (WGS) entry which is preliminary data.</text>
</comment>